<evidence type="ECO:0000313" key="1">
    <source>
        <dbReference type="EMBL" id="GLK53527.1"/>
    </source>
</evidence>
<dbReference type="Proteomes" id="UP001143486">
    <property type="component" value="Unassembled WGS sequence"/>
</dbReference>
<dbReference type="AlphaFoldDB" id="A0A9W6IPZ7"/>
<dbReference type="InterPro" id="IPR001387">
    <property type="entry name" value="Cro/C1-type_HTH"/>
</dbReference>
<sequence length="150" mass="16694">MREGEIKSAGMADSDQDSDRFRAGAVAFLDAYAGLHKLKSSELADRLGMPVRRLNRLKSGDTALNTTQVAEFSSVIGLDPIFMALPNAGSYSHWQLSEILLDAPMLARAVEQLLKLPRETRRQMATQIFANYDAHHTMRSPSFSSPHEQF</sequence>
<protein>
    <submittedName>
        <fullName evidence="1">Uncharacterized protein</fullName>
    </submittedName>
</protein>
<name>A0A9W6IPZ7_9PROT</name>
<dbReference type="RefSeq" id="WP_271187875.1">
    <property type="nucleotide sequence ID" value="NZ_BSFE01000011.1"/>
</dbReference>
<dbReference type="CDD" id="cd00093">
    <property type="entry name" value="HTH_XRE"/>
    <property type="match status" value="1"/>
</dbReference>
<proteinExistence type="predicted"/>
<comment type="caution">
    <text evidence="1">The sequence shown here is derived from an EMBL/GenBank/DDBJ whole genome shotgun (WGS) entry which is preliminary data.</text>
</comment>
<organism evidence="1 2">
    <name type="scientific">Maricaulis virginensis</name>
    <dbReference type="NCBI Taxonomy" id="144022"/>
    <lineage>
        <taxon>Bacteria</taxon>
        <taxon>Pseudomonadati</taxon>
        <taxon>Pseudomonadota</taxon>
        <taxon>Alphaproteobacteria</taxon>
        <taxon>Maricaulales</taxon>
        <taxon>Maricaulaceae</taxon>
        <taxon>Maricaulis</taxon>
    </lineage>
</organism>
<evidence type="ECO:0000313" key="2">
    <source>
        <dbReference type="Proteomes" id="UP001143486"/>
    </source>
</evidence>
<gene>
    <name evidence="1" type="ORF">GCM10017621_30350</name>
</gene>
<reference evidence="1" key="1">
    <citation type="journal article" date="2014" name="Int. J. Syst. Evol. Microbiol.">
        <title>Complete genome sequence of Corynebacterium casei LMG S-19264T (=DSM 44701T), isolated from a smear-ripened cheese.</title>
        <authorList>
            <consortium name="US DOE Joint Genome Institute (JGI-PGF)"/>
            <person name="Walter F."/>
            <person name="Albersmeier A."/>
            <person name="Kalinowski J."/>
            <person name="Ruckert C."/>
        </authorList>
    </citation>
    <scope>NUCLEOTIDE SEQUENCE</scope>
    <source>
        <strain evidence="1">VKM B-1513</strain>
    </source>
</reference>
<dbReference type="EMBL" id="BSFE01000011">
    <property type="protein sequence ID" value="GLK53527.1"/>
    <property type="molecule type" value="Genomic_DNA"/>
</dbReference>
<reference evidence="1" key="2">
    <citation type="submission" date="2023-01" db="EMBL/GenBank/DDBJ databases">
        <authorList>
            <person name="Sun Q."/>
            <person name="Evtushenko L."/>
        </authorList>
    </citation>
    <scope>NUCLEOTIDE SEQUENCE</scope>
    <source>
        <strain evidence="1">VKM B-1513</strain>
    </source>
</reference>
<keyword evidence="2" id="KW-1185">Reference proteome</keyword>
<accession>A0A9W6IPZ7</accession>